<dbReference type="Proteomes" id="UP000054279">
    <property type="component" value="Unassembled WGS sequence"/>
</dbReference>
<gene>
    <name evidence="5" type="ORF">M422DRAFT_272919</name>
</gene>
<accession>A0A0C9UKR1</accession>
<dbReference type="GO" id="GO:0004386">
    <property type="term" value="F:helicase activity"/>
    <property type="evidence" value="ECO:0007669"/>
    <property type="project" value="UniProtKB-KW"/>
</dbReference>
<dbReference type="PANTHER" id="PTHR47961">
    <property type="entry name" value="DNA POLYMERASE THETA, PUTATIVE (AFU_ORTHOLOGUE AFUA_1G05260)-RELATED"/>
    <property type="match status" value="1"/>
</dbReference>
<dbReference type="EMBL" id="KN837386">
    <property type="protein sequence ID" value="KIJ26061.1"/>
    <property type="molecule type" value="Genomic_DNA"/>
</dbReference>
<dbReference type="SUPFAM" id="SSF52540">
    <property type="entry name" value="P-loop containing nucleoside triphosphate hydrolases"/>
    <property type="match status" value="1"/>
</dbReference>
<sequence length="131" mass="14924">MSGGINSILIHVVGLSATLPNYIDVADFLGSIGFFYFDSSFHPVPLEQHFIGIRGKPNLPQLRQNLDRITFDKVLELSREGHQVMVFVHARKETVQSAQTLWEMAMMEGALDNFSTQEHLQFIQLGRHRNE</sequence>
<dbReference type="AlphaFoldDB" id="A0A0C9UKR1"/>
<name>A0A0C9UKR1_SPHS4</name>
<evidence type="ECO:0000256" key="4">
    <source>
        <dbReference type="ARBA" id="ARBA00022840"/>
    </source>
</evidence>
<dbReference type="InterPro" id="IPR050474">
    <property type="entry name" value="Hel308_SKI2-like"/>
</dbReference>
<dbReference type="GO" id="GO:0016787">
    <property type="term" value="F:hydrolase activity"/>
    <property type="evidence" value="ECO:0007669"/>
    <property type="project" value="UniProtKB-KW"/>
</dbReference>
<keyword evidence="1" id="KW-0547">Nucleotide-binding</keyword>
<dbReference type="GO" id="GO:0005524">
    <property type="term" value="F:ATP binding"/>
    <property type="evidence" value="ECO:0007669"/>
    <property type="project" value="UniProtKB-KW"/>
</dbReference>
<dbReference type="Gene3D" id="3.40.50.300">
    <property type="entry name" value="P-loop containing nucleotide triphosphate hydrolases"/>
    <property type="match status" value="2"/>
</dbReference>
<dbReference type="PANTHER" id="PTHR47961:SF13">
    <property type="entry name" value="ACTIVATING SIGNAL COINTEGRATOR 1 COMPLEX SUBUNIT 3"/>
    <property type="match status" value="1"/>
</dbReference>
<proteinExistence type="predicted"/>
<evidence type="ECO:0000256" key="2">
    <source>
        <dbReference type="ARBA" id="ARBA00022801"/>
    </source>
</evidence>
<keyword evidence="3" id="KW-0347">Helicase</keyword>
<dbReference type="InterPro" id="IPR027417">
    <property type="entry name" value="P-loop_NTPase"/>
</dbReference>
<evidence type="ECO:0000256" key="3">
    <source>
        <dbReference type="ARBA" id="ARBA00022806"/>
    </source>
</evidence>
<dbReference type="HOGENOM" id="CLU_1928945_0_0_1"/>
<keyword evidence="6" id="KW-1185">Reference proteome</keyword>
<organism evidence="5 6">
    <name type="scientific">Sphaerobolus stellatus (strain SS14)</name>
    <dbReference type="NCBI Taxonomy" id="990650"/>
    <lineage>
        <taxon>Eukaryota</taxon>
        <taxon>Fungi</taxon>
        <taxon>Dikarya</taxon>
        <taxon>Basidiomycota</taxon>
        <taxon>Agaricomycotina</taxon>
        <taxon>Agaricomycetes</taxon>
        <taxon>Phallomycetidae</taxon>
        <taxon>Geastrales</taxon>
        <taxon>Sphaerobolaceae</taxon>
        <taxon>Sphaerobolus</taxon>
    </lineage>
</organism>
<dbReference type="OrthoDB" id="3201040at2759"/>
<evidence type="ECO:0000256" key="1">
    <source>
        <dbReference type="ARBA" id="ARBA00022741"/>
    </source>
</evidence>
<evidence type="ECO:0000313" key="6">
    <source>
        <dbReference type="Proteomes" id="UP000054279"/>
    </source>
</evidence>
<keyword evidence="4" id="KW-0067">ATP-binding</keyword>
<reference evidence="5 6" key="1">
    <citation type="submission" date="2014-06" db="EMBL/GenBank/DDBJ databases">
        <title>Evolutionary Origins and Diversification of the Mycorrhizal Mutualists.</title>
        <authorList>
            <consortium name="DOE Joint Genome Institute"/>
            <consortium name="Mycorrhizal Genomics Consortium"/>
            <person name="Kohler A."/>
            <person name="Kuo A."/>
            <person name="Nagy L.G."/>
            <person name="Floudas D."/>
            <person name="Copeland A."/>
            <person name="Barry K.W."/>
            <person name="Cichocki N."/>
            <person name="Veneault-Fourrey C."/>
            <person name="LaButti K."/>
            <person name="Lindquist E.A."/>
            <person name="Lipzen A."/>
            <person name="Lundell T."/>
            <person name="Morin E."/>
            <person name="Murat C."/>
            <person name="Riley R."/>
            <person name="Ohm R."/>
            <person name="Sun H."/>
            <person name="Tunlid A."/>
            <person name="Henrissat B."/>
            <person name="Grigoriev I.V."/>
            <person name="Hibbett D.S."/>
            <person name="Martin F."/>
        </authorList>
    </citation>
    <scope>NUCLEOTIDE SEQUENCE [LARGE SCALE GENOMIC DNA]</scope>
    <source>
        <strain evidence="5 6">SS14</strain>
    </source>
</reference>
<protein>
    <submittedName>
        <fullName evidence="5">Uncharacterized protein</fullName>
    </submittedName>
</protein>
<evidence type="ECO:0000313" key="5">
    <source>
        <dbReference type="EMBL" id="KIJ26061.1"/>
    </source>
</evidence>
<keyword evidence="2" id="KW-0378">Hydrolase</keyword>